<evidence type="ECO:0000256" key="2">
    <source>
        <dbReference type="ARBA" id="ARBA00022692"/>
    </source>
</evidence>
<dbReference type="OrthoDB" id="3385086at2"/>
<keyword evidence="2 5" id="KW-0812">Transmembrane</keyword>
<accession>A0A2P8C8G3</accession>
<dbReference type="EMBL" id="BLAU01000001">
    <property type="protein sequence ID" value="GET21660.1"/>
    <property type="molecule type" value="Genomic_DNA"/>
</dbReference>
<dbReference type="Proteomes" id="UP000240621">
    <property type="component" value="Unassembled WGS sequence"/>
</dbReference>
<dbReference type="GO" id="GO:0016020">
    <property type="term" value="C:membrane"/>
    <property type="evidence" value="ECO:0007669"/>
    <property type="project" value="UniProtKB-SubCell"/>
</dbReference>
<feature type="transmembrane region" description="Helical" evidence="5">
    <location>
        <begin position="98"/>
        <end position="116"/>
    </location>
</feature>
<keyword evidence="3 5" id="KW-1133">Transmembrane helix</keyword>
<name>A0A2P8C8G3_9BACT</name>
<evidence type="ECO:0000256" key="3">
    <source>
        <dbReference type="ARBA" id="ARBA00022989"/>
    </source>
</evidence>
<proteinExistence type="predicted"/>
<comment type="caution">
    <text evidence="7">The sequence shown here is derived from an EMBL/GenBank/DDBJ whole genome shotgun (WGS) entry which is preliminary data.</text>
</comment>
<evidence type="ECO:0000256" key="1">
    <source>
        <dbReference type="ARBA" id="ARBA00004141"/>
    </source>
</evidence>
<evidence type="ECO:0000313" key="7">
    <source>
        <dbReference type="EMBL" id="PSK81256.1"/>
    </source>
</evidence>
<feature type="transmembrane region" description="Helical" evidence="5">
    <location>
        <begin position="65"/>
        <end position="86"/>
    </location>
</feature>
<feature type="transmembrane region" description="Helical" evidence="5">
    <location>
        <begin position="39"/>
        <end position="58"/>
    </location>
</feature>
<evidence type="ECO:0000313" key="9">
    <source>
        <dbReference type="Proteomes" id="UP000396862"/>
    </source>
</evidence>
<evidence type="ECO:0000256" key="4">
    <source>
        <dbReference type="ARBA" id="ARBA00023136"/>
    </source>
</evidence>
<keyword evidence="4 5" id="KW-0472">Membrane</keyword>
<dbReference type="AlphaFoldDB" id="A0A2P8C8G3"/>
<evidence type="ECO:0000256" key="5">
    <source>
        <dbReference type="SAM" id="Phobius"/>
    </source>
</evidence>
<dbReference type="InterPro" id="IPR032808">
    <property type="entry name" value="DoxX"/>
</dbReference>
<gene>
    <name evidence="7" type="ORF">CLV93_11040</name>
    <name evidence="6" type="ORF">JCM18694_19060</name>
</gene>
<dbReference type="EMBL" id="PYGC01000010">
    <property type="protein sequence ID" value="PSK81256.1"/>
    <property type="molecule type" value="Genomic_DNA"/>
</dbReference>
<sequence length="121" mass="13356">MNILLWILQILLALHTIMGAIWKFTNPASTVSSLQSIPHGVWQTLGIIEFLCAIGLFLPALTKRLAILPPIAALIIVVEMLGYIGLSFYSGDTNYSHSIYWLTVAAISAFIAYGRLELRPL</sequence>
<comment type="subcellular location">
    <subcellularLocation>
        <location evidence="1">Membrane</location>
        <topology evidence="1">Multi-pass membrane protein</topology>
    </subcellularLocation>
</comment>
<dbReference type="RefSeq" id="WP_106543250.1">
    <property type="nucleotide sequence ID" value="NZ_BLAU01000001.1"/>
</dbReference>
<reference evidence="6 9" key="2">
    <citation type="submission" date="2019-10" db="EMBL/GenBank/DDBJ databases">
        <title>Prolixibacter strains distinguished by the presence of nitrate reductase genes were adept at nitrate-dependent anaerobic corrosion of metallic iron and carbon steel.</title>
        <authorList>
            <person name="Iino T."/>
            <person name="Shono N."/>
            <person name="Ito K."/>
            <person name="Nakamura R."/>
            <person name="Sueoka K."/>
            <person name="Harayama S."/>
            <person name="Ohkuma M."/>
        </authorList>
    </citation>
    <scope>NUCLEOTIDE SEQUENCE [LARGE SCALE GENOMIC DNA]</scope>
    <source>
        <strain evidence="6 9">MIC1-1</strain>
    </source>
</reference>
<evidence type="ECO:0000313" key="8">
    <source>
        <dbReference type="Proteomes" id="UP000240621"/>
    </source>
</evidence>
<reference evidence="7 8" key="1">
    <citation type="submission" date="2018-03" db="EMBL/GenBank/DDBJ databases">
        <title>Genomic Encyclopedia of Archaeal and Bacterial Type Strains, Phase II (KMG-II): from individual species to whole genera.</title>
        <authorList>
            <person name="Goeker M."/>
        </authorList>
    </citation>
    <scope>NUCLEOTIDE SEQUENCE [LARGE SCALE GENOMIC DNA]</scope>
    <source>
        <strain evidence="7 8">DSM 27267</strain>
    </source>
</reference>
<dbReference type="Pfam" id="PF13564">
    <property type="entry name" value="DoxX_2"/>
    <property type="match status" value="1"/>
</dbReference>
<evidence type="ECO:0000313" key="6">
    <source>
        <dbReference type="EMBL" id="GET21660.1"/>
    </source>
</evidence>
<dbReference type="Proteomes" id="UP000396862">
    <property type="component" value="Unassembled WGS sequence"/>
</dbReference>
<keyword evidence="9" id="KW-1185">Reference proteome</keyword>
<organism evidence="7 8">
    <name type="scientific">Prolixibacter denitrificans</name>
    <dbReference type="NCBI Taxonomy" id="1541063"/>
    <lineage>
        <taxon>Bacteria</taxon>
        <taxon>Pseudomonadati</taxon>
        <taxon>Bacteroidota</taxon>
        <taxon>Bacteroidia</taxon>
        <taxon>Marinilabiliales</taxon>
        <taxon>Prolixibacteraceae</taxon>
        <taxon>Prolixibacter</taxon>
    </lineage>
</organism>
<protein>
    <submittedName>
        <fullName evidence="7">DoxX-like protein</fullName>
    </submittedName>
</protein>